<dbReference type="EMBL" id="MJEQ01000446">
    <property type="protein sequence ID" value="OIT36317.1"/>
    <property type="molecule type" value="Genomic_DNA"/>
</dbReference>
<dbReference type="AlphaFoldDB" id="A0A314L570"/>
<comment type="caution">
    <text evidence="1">The sequence shown here is derived from an EMBL/GenBank/DDBJ whole genome shotgun (WGS) entry which is preliminary data.</text>
</comment>
<proteinExistence type="predicted"/>
<dbReference type="GO" id="GO:0016740">
    <property type="term" value="F:transferase activity"/>
    <property type="evidence" value="ECO:0007669"/>
    <property type="project" value="UniProtKB-KW"/>
</dbReference>
<evidence type="ECO:0000313" key="2">
    <source>
        <dbReference type="Proteomes" id="UP000187609"/>
    </source>
</evidence>
<accession>A0A314L570</accession>
<evidence type="ECO:0000313" key="1">
    <source>
        <dbReference type="EMBL" id="OIT36317.1"/>
    </source>
</evidence>
<organism evidence="1 2">
    <name type="scientific">Nicotiana attenuata</name>
    <name type="common">Coyote tobacco</name>
    <dbReference type="NCBI Taxonomy" id="49451"/>
    <lineage>
        <taxon>Eukaryota</taxon>
        <taxon>Viridiplantae</taxon>
        <taxon>Streptophyta</taxon>
        <taxon>Embryophyta</taxon>
        <taxon>Tracheophyta</taxon>
        <taxon>Spermatophyta</taxon>
        <taxon>Magnoliopsida</taxon>
        <taxon>eudicotyledons</taxon>
        <taxon>Gunneridae</taxon>
        <taxon>Pentapetalae</taxon>
        <taxon>asterids</taxon>
        <taxon>lamiids</taxon>
        <taxon>Solanales</taxon>
        <taxon>Solanaceae</taxon>
        <taxon>Nicotianoideae</taxon>
        <taxon>Nicotianeae</taxon>
        <taxon>Nicotiana</taxon>
    </lineage>
</organism>
<keyword evidence="2" id="KW-1185">Reference proteome</keyword>
<dbReference type="Gramene" id="OIT36317">
    <property type="protein sequence ID" value="OIT36317"/>
    <property type="gene ID" value="A4A49_29173"/>
</dbReference>
<protein>
    <submittedName>
        <fullName evidence="1">3-phosphoshikimate 1-carboxyvinyltransferase, chloroplastic</fullName>
    </submittedName>
</protein>
<reference evidence="1" key="1">
    <citation type="submission" date="2016-11" db="EMBL/GenBank/DDBJ databases">
        <title>The genome of Nicotiana attenuata.</title>
        <authorList>
            <person name="Xu S."/>
            <person name="Brockmoeller T."/>
            <person name="Gaquerel E."/>
            <person name="Navarro A."/>
            <person name="Kuhl H."/>
            <person name="Gase K."/>
            <person name="Ling Z."/>
            <person name="Zhou W."/>
            <person name="Kreitzer C."/>
            <person name="Stanke M."/>
            <person name="Tang H."/>
            <person name="Lyons E."/>
            <person name="Pandey P."/>
            <person name="Pandey S.P."/>
            <person name="Timmermann B."/>
            <person name="Baldwin I.T."/>
        </authorList>
    </citation>
    <scope>NUCLEOTIDE SEQUENCE [LARGE SCALE GENOMIC DNA]</scope>
    <source>
        <strain evidence="1">UT</strain>
    </source>
</reference>
<dbReference type="STRING" id="49451.A0A314L570"/>
<dbReference type="Proteomes" id="UP000187609">
    <property type="component" value="Unassembled WGS sequence"/>
</dbReference>
<gene>
    <name evidence="1" type="primary">AROA</name>
    <name evidence="1" type="ORF">A4A49_29173</name>
</gene>
<name>A0A314L570_NICAT</name>
<sequence>MVEETVFEDFAKTIQSDGVRMGANFDKLGKRLDGLNQKLDNILEMLGISVEDKGTDYHVLKEDQESATKEIEVGESSDQEVPSGVGILRSVDAPNKPMVEPMKLEDAYAGKCLSLKKIEARNKIFIPPLEIVRKLEPTKYAEIEVSQQVPLSLDLESLLCERHMVGQCAKNFMCIITGVRFGRSEESHDSLKLFDELLELDVAPISCLFADSSYVSEDQNDETIILFDPGVAKGLTVRDLTALNYYGSLGKATLDGRITAYENLLSTDDVHYIPGSLKTLGLHKKFESANQLAIVEGCEEMFPAGEEFKGGLVNAKTALCPLTITIMVAVGSSTTGFLACLIITSGTISIEGCGTSSLRGYANVILVLDLERRSYYGRKYMLGVNLAAAIDYLCHGLTPVVHYDFRPCNNDVQGTLNESKVLTKSLEFMITKNLCQHGSTMTLRTRSISSGKDCYDRELVIKRGHVLGLFSCESITFNSYFTDVGTYQYIEASKR</sequence>